<protein>
    <submittedName>
        <fullName evidence="2">Uncharacterized protein</fullName>
    </submittedName>
</protein>
<dbReference type="Proteomes" id="UP001432322">
    <property type="component" value="Unassembled WGS sequence"/>
</dbReference>
<feature type="compositionally biased region" description="Basic and acidic residues" evidence="1">
    <location>
        <begin position="30"/>
        <end position="41"/>
    </location>
</feature>
<sequence length="89" mass="10086">RFSSLHRSHPTVSLPPSPYRTPPSTVTMDDSEKTGLDDRNENSGYFGIKDKTAGSKDGALRWASREKTYGPIKYIKRPHVKPNKTWEPN</sequence>
<organism evidence="2 3">
    <name type="scientific">Pristionchus fissidentatus</name>
    <dbReference type="NCBI Taxonomy" id="1538716"/>
    <lineage>
        <taxon>Eukaryota</taxon>
        <taxon>Metazoa</taxon>
        <taxon>Ecdysozoa</taxon>
        <taxon>Nematoda</taxon>
        <taxon>Chromadorea</taxon>
        <taxon>Rhabditida</taxon>
        <taxon>Rhabditina</taxon>
        <taxon>Diplogasteromorpha</taxon>
        <taxon>Diplogasteroidea</taxon>
        <taxon>Neodiplogasteridae</taxon>
        <taxon>Pristionchus</taxon>
    </lineage>
</organism>
<gene>
    <name evidence="2" type="ORF">PFISCL1PPCAC_17534</name>
</gene>
<feature type="non-terminal residue" evidence="2">
    <location>
        <position position="89"/>
    </location>
</feature>
<proteinExistence type="predicted"/>
<comment type="caution">
    <text evidence="2">The sequence shown here is derived from an EMBL/GenBank/DDBJ whole genome shotgun (WGS) entry which is preliminary data.</text>
</comment>
<reference evidence="2" key="1">
    <citation type="submission" date="2023-10" db="EMBL/GenBank/DDBJ databases">
        <title>Genome assembly of Pristionchus species.</title>
        <authorList>
            <person name="Yoshida K."/>
            <person name="Sommer R.J."/>
        </authorList>
    </citation>
    <scope>NUCLEOTIDE SEQUENCE</scope>
    <source>
        <strain evidence="2">RS5133</strain>
    </source>
</reference>
<evidence type="ECO:0000313" key="2">
    <source>
        <dbReference type="EMBL" id="GMT26237.1"/>
    </source>
</evidence>
<feature type="region of interest" description="Disordered" evidence="1">
    <location>
        <begin position="1"/>
        <end position="59"/>
    </location>
</feature>
<feature type="non-terminal residue" evidence="2">
    <location>
        <position position="1"/>
    </location>
</feature>
<evidence type="ECO:0000256" key="1">
    <source>
        <dbReference type="SAM" id="MobiDB-lite"/>
    </source>
</evidence>
<dbReference type="EMBL" id="BTSY01000004">
    <property type="protein sequence ID" value="GMT26237.1"/>
    <property type="molecule type" value="Genomic_DNA"/>
</dbReference>
<dbReference type="AlphaFoldDB" id="A0AAV5W5F8"/>
<evidence type="ECO:0000313" key="3">
    <source>
        <dbReference type="Proteomes" id="UP001432322"/>
    </source>
</evidence>
<name>A0AAV5W5F8_9BILA</name>
<accession>A0AAV5W5F8</accession>
<keyword evidence="3" id="KW-1185">Reference proteome</keyword>